<comment type="caution">
    <text evidence="3">The sequence shown here is derived from an EMBL/GenBank/DDBJ whole genome shotgun (WGS) entry which is preliminary data.</text>
</comment>
<dbReference type="CDD" id="cd05830">
    <property type="entry name" value="Sortase_E"/>
    <property type="match status" value="1"/>
</dbReference>
<gene>
    <name evidence="3" type="ORF">A3K01_01300</name>
</gene>
<evidence type="ECO:0000313" key="3">
    <source>
        <dbReference type="EMBL" id="OGC79997.1"/>
    </source>
</evidence>
<evidence type="ECO:0000256" key="2">
    <source>
        <dbReference type="SAM" id="Phobius"/>
    </source>
</evidence>
<evidence type="ECO:0000256" key="1">
    <source>
        <dbReference type="ARBA" id="ARBA00022801"/>
    </source>
</evidence>
<proteinExistence type="predicted"/>
<evidence type="ECO:0008006" key="5">
    <source>
        <dbReference type="Google" id="ProtNLM"/>
    </source>
</evidence>
<dbReference type="AlphaFoldDB" id="A0A1F4XE95"/>
<accession>A0A1F4XE95</accession>
<organism evidence="3 4">
    <name type="scientific">candidate division WWE3 bacterium RIFOXYD1_FULL_43_17</name>
    <dbReference type="NCBI Taxonomy" id="1802652"/>
    <lineage>
        <taxon>Bacteria</taxon>
        <taxon>Katanobacteria</taxon>
    </lineage>
</organism>
<dbReference type="InterPro" id="IPR023365">
    <property type="entry name" value="Sortase_dom-sf"/>
</dbReference>
<dbReference type="InterPro" id="IPR005754">
    <property type="entry name" value="Sortase"/>
</dbReference>
<feature type="transmembrane region" description="Helical" evidence="2">
    <location>
        <begin position="22"/>
        <end position="43"/>
    </location>
</feature>
<dbReference type="GO" id="GO:0016787">
    <property type="term" value="F:hydrolase activity"/>
    <property type="evidence" value="ECO:0007669"/>
    <property type="project" value="UniProtKB-KW"/>
</dbReference>
<dbReference type="NCBIfam" id="TIGR01076">
    <property type="entry name" value="sortase_fam"/>
    <property type="match status" value="1"/>
</dbReference>
<keyword evidence="2" id="KW-1133">Transmembrane helix</keyword>
<dbReference type="InterPro" id="IPR042003">
    <property type="entry name" value="Sortase_E"/>
</dbReference>
<keyword evidence="1" id="KW-0378">Hydrolase</keyword>
<sequence length="226" mass="25072">MDLEKGTHKLITRLTQAQPRPAFFRLGIGFVGLSLVALLAIFYPSISSELKYRLSPPKADAEVKLTSSDLQENGKEYIVAADPYLSIVIPKIGANAKIIKDVDPTDSRAYQSALTEGVAHARGTALPGQVGNVFLFAHSSDNFLNANRYNAVFYLLNKMEKGDKIYLIFNRRKFDYTVTEMKIVPAEEITYMESESETAKVTLMTCWPAGTTLRRLVVVAEIASTE</sequence>
<reference evidence="3 4" key="1">
    <citation type="journal article" date="2016" name="Nat. Commun.">
        <title>Thousands of microbial genomes shed light on interconnected biogeochemical processes in an aquifer system.</title>
        <authorList>
            <person name="Anantharaman K."/>
            <person name="Brown C.T."/>
            <person name="Hug L.A."/>
            <person name="Sharon I."/>
            <person name="Castelle C.J."/>
            <person name="Probst A.J."/>
            <person name="Thomas B.C."/>
            <person name="Singh A."/>
            <person name="Wilkins M.J."/>
            <person name="Karaoz U."/>
            <person name="Brodie E.L."/>
            <person name="Williams K.H."/>
            <person name="Hubbard S.S."/>
            <person name="Banfield J.F."/>
        </authorList>
    </citation>
    <scope>NUCLEOTIDE SEQUENCE [LARGE SCALE GENOMIC DNA]</scope>
</reference>
<evidence type="ECO:0000313" key="4">
    <source>
        <dbReference type="Proteomes" id="UP000177845"/>
    </source>
</evidence>
<dbReference type="Pfam" id="PF04203">
    <property type="entry name" value="Sortase"/>
    <property type="match status" value="1"/>
</dbReference>
<keyword evidence="2" id="KW-0472">Membrane</keyword>
<dbReference type="Proteomes" id="UP000177845">
    <property type="component" value="Unassembled WGS sequence"/>
</dbReference>
<protein>
    <recommendedName>
        <fullName evidence="5">Sortase</fullName>
    </recommendedName>
</protein>
<keyword evidence="2" id="KW-0812">Transmembrane</keyword>
<dbReference type="EMBL" id="MEWJ01000026">
    <property type="protein sequence ID" value="OGC79997.1"/>
    <property type="molecule type" value="Genomic_DNA"/>
</dbReference>
<name>A0A1F4XE95_UNCKA</name>
<dbReference type="SUPFAM" id="SSF63817">
    <property type="entry name" value="Sortase"/>
    <property type="match status" value="1"/>
</dbReference>
<dbReference type="Gene3D" id="2.40.260.10">
    <property type="entry name" value="Sortase"/>
    <property type="match status" value="1"/>
</dbReference>